<evidence type="ECO:0000256" key="6">
    <source>
        <dbReference type="SAM" id="MobiDB-lite"/>
    </source>
</evidence>
<evidence type="ECO:0000256" key="1">
    <source>
        <dbReference type="ARBA" id="ARBA00022723"/>
    </source>
</evidence>
<proteinExistence type="inferred from homology"/>
<keyword evidence="1" id="KW-0479">Metal-binding</keyword>
<protein>
    <submittedName>
        <fullName evidence="8">Pseudouridine-5'-phosphate glycosidase</fullName>
    </submittedName>
</protein>
<dbReference type="WBParaSite" id="ACRNAN_scaffold393.g19935.t1">
    <property type="protein sequence ID" value="ACRNAN_scaffold393.g19935.t1"/>
    <property type="gene ID" value="ACRNAN_scaffold393.g19935"/>
</dbReference>
<dbReference type="InterPro" id="IPR007342">
    <property type="entry name" value="PsuG"/>
</dbReference>
<dbReference type="GO" id="GO:0004730">
    <property type="term" value="F:pseudouridylate synthase activity"/>
    <property type="evidence" value="ECO:0007669"/>
    <property type="project" value="InterPro"/>
</dbReference>
<dbReference type="PANTHER" id="PTHR42909">
    <property type="entry name" value="ZGC:136858"/>
    <property type="match status" value="1"/>
</dbReference>
<keyword evidence="4" id="KW-0456">Lyase</keyword>
<keyword evidence="7" id="KW-1185">Reference proteome</keyword>
<keyword evidence="2" id="KW-0378">Hydrolase</keyword>
<dbReference type="GO" id="GO:0016798">
    <property type="term" value="F:hydrolase activity, acting on glycosyl bonds"/>
    <property type="evidence" value="ECO:0007669"/>
    <property type="project" value="UniProtKB-KW"/>
</dbReference>
<dbReference type="Proteomes" id="UP000887540">
    <property type="component" value="Unplaced"/>
</dbReference>
<evidence type="ECO:0000256" key="4">
    <source>
        <dbReference type="ARBA" id="ARBA00023239"/>
    </source>
</evidence>
<accession>A0A914DU12</accession>
<evidence type="ECO:0000256" key="5">
    <source>
        <dbReference type="ARBA" id="ARBA00023295"/>
    </source>
</evidence>
<dbReference type="GO" id="GO:0005737">
    <property type="term" value="C:cytoplasm"/>
    <property type="evidence" value="ECO:0007669"/>
    <property type="project" value="TreeGrafter"/>
</dbReference>
<dbReference type="Gene3D" id="3.40.1790.10">
    <property type="entry name" value="Indigoidine synthase domain"/>
    <property type="match status" value="1"/>
</dbReference>
<reference evidence="8" key="1">
    <citation type="submission" date="2022-11" db="UniProtKB">
        <authorList>
            <consortium name="WormBaseParasite"/>
        </authorList>
    </citation>
    <scope>IDENTIFICATION</scope>
</reference>
<feature type="region of interest" description="Disordered" evidence="6">
    <location>
        <begin position="311"/>
        <end position="337"/>
    </location>
</feature>
<dbReference type="InterPro" id="IPR022830">
    <property type="entry name" value="Indigdn_synthA-like"/>
</dbReference>
<dbReference type="Pfam" id="PF04227">
    <property type="entry name" value="Indigoidine_A"/>
    <property type="match status" value="1"/>
</dbReference>
<keyword evidence="5" id="KW-0326">Glycosidase</keyword>
<sequence>MFRLGVRSFSTFFKERFILSEEVKHGLSLNHPVVALESTVITHGMPFPHNLELAKSLEEIVRSENCIPATICLLDSKICVGLNENQLSLIAHKNSGAVKASVRDIPNILAQGKIGGTTVASTMFIAQKAGIKVFATGGIGGVHRYAEESFDISADLIELSRTNVAVVSAGVKSILDIAKTLEFLVNKFPGFYVPESPYKAPFAYDSLDKIAEVLDTSDQLGLKNGHLIACPIPNEFAADGAMIEAAIERATLESRNERIQGKDVTPFLLQRLNELTQSASLKTNIELLKNNARIGAKLAKEYAKRRRNSLQPISSVSYNKSPAHTQSNISKPTHPTSNKPKILCIGASIVDYEIVSHQDVKVSFYNTSS</sequence>
<dbReference type="PANTHER" id="PTHR42909:SF1">
    <property type="entry name" value="CARBOHYDRATE KINASE PFKB DOMAIN-CONTAINING PROTEIN"/>
    <property type="match status" value="1"/>
</dbReference>
<dbReference type="GO" id="GO:0046872">
    <property type="term" value="F:metal ion binding"/>
    <property type="evidence" value="ECO:0007669"/>
    <property type="project" value="UniProtKB-KW"/>
</dbReference>
<keyword evidence="3" id="KW-0464">Manganese</keyword>
<dbReference type="SUPFAM" id="SSF110581">
    <property type="entry name" value="Indigoidine synthase A-like"/>
    <property type="match status" value="1"/>
</dbReference>
<evidence type="ECO:0000313" key="8">
    <source>
        <dbReference type="WBParaSite" id="ACRNAN_scaffold393.g19935.t1"/>
    </source>
</evidence>
<dbReference type="AlphaFoldDB" id="A0A914DU12"/>
<evidence type="ECO:0000256" key="3">
    <source>
        <dbReference type="ARBA" id="ARBA00023211"/>
    </source>
</evidence>
<evidence type="ECO:0000256" key="2">
    <source>
        <dbReference type="ARBA" id="ARBA00022801"/>
    </source>
</evidence>
<dbReference type="HAMAP" id="MF_01876">
    <property type="entry name" value="PsiMP_glycosidase"/>
    <property type="match status" value="1"/>
</dbReference>
<name>A0A914DU12_9BILA</name>
<evidence type="ECO:0000313" key="7">
    <source>
        <dbReference type="Proteomes" id="UP000887540"/>
    </source>
</evidence>
<organism evidence="7 8">
    <name type="scientific">Acrobeloides nanus</name>
    <dbReference type="NCBI Taxonomy" id="290746"/>
    <lineage>
        <taxon>Eukaryota</taxon>
        <taxon>Metazoa</taxon>
        <taxon>Ecdysozoa</taxon>
        <taxon>Nematoda</taxon>
        <taxon>Chromadorea</taxon>
        <taxon>Rhabditida</taxon>
        <taxon>Tylenchina</taxon>
        <taxon>Cephalobomorpha</taxon>
        <taxon>Cephaloboidea</taxon>
        <taxon>Cephalobidae</taxon>
        <taxon>Acrobeloides</taxon>
    </lineage>
</organism>